<gene>
    <name evidence="1" type="ORF">Hyperionvirus1_107</name>
</gene>
<sequence>MSDPVLIPVAAPAGAAPAGSDPAPVAKVEKLVPSIDPSLMHSVPSDIFVNFEDRMCDMTCRKCDEVPLIPISLPCGCAFCKGCFDKLVLLEKCSSCDSPFAREEKKIITAPAFMITGKLKNQEVKCLHEGRGCKEKIIYGINGERFFAHLKDCKFALVGCVDCNAVMSKAAYTIHKPNAEVCPDFVTVCHICGNPFRKEDTVQHKKSAEHVFKAVELMEKSANDFKILEDRLESYAGRMNAAQRVSAKQIEELKSNNRDCANAIIELTAKYVQMSKEMATMKGGMLP</sequence>
<reference evidence="1" key="1">
    <citation type="submission" date="2018-10" db="EMBL/GenBank/DDBJ databases">
        <title>Hidden diversity of soil giant viruses.</title>
        <authorList>
            <person name="Schulz F."/>
            <person name="Alteio L."/>
            <person name="Goudeau D."/>
            <person name="Ryan E.M."/>
            <person name="Malmstrom R.R."/>
            <person name="Blanchard J."/>
            <person name="Woyke T."/>
        </authorList>
    </citation>
    <scope>NUCLEOTIDE SEQUENCE</scope>
    <source>
        <strain evidence="1">HYV1</strain>
    </source>
</reference>
<proteinExistence type="predicted"/>
<dbReference type="InterPro" id="IPR013083">
    <property type="entry name" value="Znf_RING/FYVE/PHD"/>
</dbReference>
<name>A0A3G5A5S9_9VIRU</name>
<dbReference type="SUPFAM" id="SSF57850">
    <property type="entry name" value="RING/U-box"/>
    <property type="match status" value="1"/>
</dbReference>
<dbReference type="EMBL" id="MK072383">
    <property type="protein sequence ID" value="AYV82528.1"/>
    <property type="molecule type" value="Genomic_DNA"/>
</dbReference>
<organism evidence="1">
    <name type="scientific">Hyperionvirus sp</name>
    <dbReference type="NCBI Taxonomy" id="2487770"/>
    <lineage>
        <taxon>Viruses</taxon>
        <taxon>Varidnaviria</taxon>
        <taxon>Bamfordvirae</taxon>
        <taxon>Nucleocytoviricota</taxon>
        <taxon>Megaviricetes</taxon>
        <taxon>Imitervirales</taxon>
        <taxon>Mimiviridae</taxon>
        <taxon>Klosneuvirinae</taxon>
    </lineage>
</organism>
<dbReference type="Gene3D" id="3.30.40.10">
    <property type="entry name" value="Zinc/RING finger domain, C3HC4 (zinc finger)"/>
    <property type="match status" value="2"/>
</dbReference>
<evidence type="ECO:0000313" key="1">
    <source>
        <dbReference type="EMBL" id="AYV82528.1"/>
    </source>
</evidence>
<accession>A0A3G5A5S9</accession>
<protein>
    <submittedName>
        <fullName evidence="1">Serine/arginine-rich splicing factor 4-like isoform X1</fullName>
    </submittedName>
</protein>